<evidence type="ECO:0008006" key="3">
    <source>
        <dbReference type="Google" id="ProtNLM"/>
    </source>
</evidence>
<dbReference type="RefSeq" id="WP_344946446.1">
    <property type="nucleotide sequence ID" value="NZ_BAAAZG010000016.1"/>
</dbReference>
<gene>
    <name evidence="1" type="ORF">GCM10022214_26350</name>
</gene>
<reference evidence="2" key="1">
    <citation type="journal article" date="2019" name="Int. J. Syst. Evol. Microbiol.">
        <title>The Global Catalogue of Microorganisms (GCM) 10K type strain sequencing project: providing services to taxonomists for standard genome sequencing and annotation.</title>
        <authorList>
            <consortium name="The Broad Institute Genomics Platform"/>
            <consortium name="The Broad Institute Genome Sequencing Center for Infectious Disease"/>
            <person name="Wu L."/>
            <person name="Ma J."/>
        </authorList>
    </citation>
    <scope>NUCLEOTIDE SEQUENCE [LARGE SCALE GENOMIC DNA]</scope>
    <source>
        <strain evidence="2">JCM 16702</strain>
    </source>
</reference>
<name>A0ABP7VM77_9ACTN</name>
<organism evidence="1 2">
    <name type="scientific">Actinomadura miaoliensis</name>
    <dbReference type="NCBI Taxonomy" id="430685"/>
    <lineage>
        <taxon>Bacteria</taxon>
        <taxon>Bacillati</taxon>
        <taxon>Actinomycetota</taxon>
        <taxon>Actinomycetes</taxon>
        <taxon>Streptosporangiales</taxon>
        <taxon>Thermomonosporaceae</taxon>
        <taxon>Actinomadura</taxon>
    </lineage>
</organism>
<keyword evidence="2" id="KW-1185">Reference proteome</keyword>
<sequence length="97" mass="10290">MGLAKIQRNSAGWVVAQARMARQVASSRSAGEPVARAVCMVAVSSSEWDSQGSGLLIPADRHRLTPLFWQHVRPYGEVGLDMGSRLEIGGTDLGGLG</sequence>
<dbReference type="EMBL" id="BAAAZG010000016">
    <property type="protein sequence ID" value="GAA4069735.1"/>
    <property type="molecule type" value="Genomic_DNA"/>
</dbReference>
<evidence type="ECO:0000313" key="2">
    <source>
        <dbReference type="Proteomes" id="UP001500683"/>
    </source>
</evidence>
<dbReference type="Proteomes" id="UP001500683">
    <property type="component" value="Unassembled WGS sequence"/>
</dbReference>
<proteinExistence type="predicted"/>
<protein>
    <recommendedName>
        <fullName evidence="3">Transposase</fullName>
    </recommendedName>
</protein>
<comment type="caution">
    <text evidence="1">The sequence shown here is derived from an EMBL/GenBank/DDBJ whole genome shotgun (WGS) entry which is preliminary data.</text>
</comment>
<accession>A0ABP7VM77</accession>
<evidence type="ECO:0000313" key="1">
    <source>
        <dbReference type="EMBL" id="GAA4069735.1"/>
    </source>
</evidence>